<dbReference type="EMBL" id="REGN01003845">
    <property type="protein sequence ID" value="RNA20481.1"/>
    <property type="molecule type" value="Genomic_DNA"/>
</dbReference>
<gene>
    <name evidence="1" type="ORF">BpHYR1_002401</name>
</gene>
<accession>A0A3M7RAM4</accession>
<evidence type="ECO:0000313" key="1">
    <source>
        <dbReference type="EMBL" id="RNA20481.1"/>
    </source>
</evidence>
<keyword evidence="2" id="KW-1185">Reference proteome</keyword>
<name>A0A3M7RAM4_BRAPC</name>
<comment type="caution">
    <text evidence="1">The sequence shown here is derived from an EMBL/GenBank/DDBJ whole genome shotgun (WGS) entry which is preliminary data.</text>
</comment>
<proteinExistence type="predicted"/>
<evidence type="ECO:0000313" key="2">
    <source>
        <dbReference type="Proteomes" id="UP000276133"/>
    </source>
</evidence>
<protein>
    <submittedName>
        <fullName evidence="1">Uncharacterized protein</fullName>
    </submittedName>
</protein>
<reference evidence="1 2" key="1">
    <citation type="journal article" date="2018" name="Sci. Rep.">
        <title>Genomic signatures of local adaptation to the degree of environmental predictability in rotifers.</title>
        <authorList>
            <person name="Franch-Gras L."/>
            <person name="Hahn C."/>
            <person name="Garcia-Roger E.M."/>
            <person name="Carmona M.J."/>
            <person name="Serra M."/>
            <person name="Gomez A."/>
        </authorList>
    </citation>
    <scope>NUCLEOTIDE SEQUENCE [LARGE SCALE GENOMIC DNA]</scope>
    <source>
        <strain evidence="1">HYR1</strain>
    </source>
</reference>
<organism evidence="1 2">
    <name type="scientific">Brachionus plicatilis</name>
    <name type="common">Marine rotifer</name>
    <name type="synonym">Brachionus muelleri</name>
    <dbReference type="NCBI Taxonomy" id="10195"/>
    <lineage>
        <taxon>Eukaryota</taxon>
        <taxon>Metazoa</taxon>
        <taxon>Spiralia</taxon>
        <taxon>Gnathifera</taxon>
        <taxon>Rotifera</taxon>
        <taxon>Eurotatoria</taxon>
        <taxon>Monogononta</taxon>
        <taxon>Pseudotrocha</taxon>
        <taxon>Ploima</taxon>
        <taxon>Brachionidae</taxon>
        <taxon>Brachionus</taxon>
    </lineage>
</organism>
<dbReference type="AlphaFoldDB" id="A0A3M7RAM4"/>
<dbReference type="Proteomes" id="UP000276133">
    <property type="component" value="Unassembled WGS sequence"/>
</dbReference>
<sequence>MSWQPDLAFWHISRHGLSVDDWESGSRCRRCLCTVAGCWCPEARIAPSPLGWCAASRASAETDWSARCQERPDCQAIGEKQLQVLQKCEVMSRSHQLKYNEIVNYWKNDSKLKIREINPYHLAIH</sequence>